<dbReference type="Pfam" id="PF26111">
    <property type="entry name" value="Ig_Mok13"/>
    <property type="match status" value="1"/>
</dbReference>
<gene>
    <name evidence="5" type="ORF">PV08_03292</name>
</gene>
<evidence type="ECO:0000256" key="3">
    <source>
        <dbReference type="SAM" id="SignalP"/>
    </source>
</evidence>
<dbReference type="PANTHER" id="PTHR47182:SF2">
    <property type="entry name" value="CELL WALL ALPHA-1,3-GLUCAN SYNTHASE AGS1"/>
    <property type="match status" value="1"/>
</dbReference>
<accession>A0A0D2A270</accession>
<dbReference type="Pfam" id="PF26122">
    <property type="entry name" value="CBM_Mok13"/>
    <property type="match status" value="1"/>
</dbReference>
<dbReference type="OrthoDB" id="512920at2759"/>
<dbReference type="Pfam" id="PF26114">
    <property type="entry name" value="Ig_2_Mok13"/>
    <property type="match status" value="1"/>
</dbReference>
<feature type="transmembrane region" description="Helical" evidence="2">
    <location>
        <begin position="1071"/>
        <end position="1096"/>
    </location>
</feature>
<dbReference type="Gene3D" id="3.20.20.80">
    <property type="entry name" value="Glycosidases"/>
    <property type="match status" value="1"/>
</dbReference>
<dbReference type="InterPro" id="IPR006047">
    <property type="entry name" value="GH13_cat_dom"/>
</dbReference>
<keyword evidence="2" id="KW-0812">Transmembrane</keyword>
<keyword evidence="2" id="KW-1133">Transmembrane helix</keyword>
<reference evidence="5 6" key="1">
    <citation type="submission" date="2015-01" db="EMBL/GenBank/DDBJ databases">
        <title>The Genome Sequence of Exophiala spinifera CBS89968.</title>
        <authorList>
            <consortium name="The Broad Institute Genomics Platform"/>
            <person name="Cuomo C."/>
            <person name="de Hoog S."/>
            <person name="Gorbushina A."/>
            <person name="Stielow B."/>
            <person name="Teixiera M."/>
            <person name="Abouelleil A."/>
            <person name="Chapman S.B."/>
            <person name="Priest M."/>
            <person name="Young S.K."/>
            <person name="Wortman J."/>
            <person name="Nusbaum C."/>
            <person name="Birren B."/>
        </authorList>
    </citation>
    <scope>NUCLEOTIDE SEQUENCE [LARGE SCALE GENOMIC DNA]</scope>
    <source>
        <strain evidence="5 6">CBS 89968</strain>
    </source>
</reference>
<dbReference type="InterPro" id="IPR058655">
    <property type="entry name" value="Mok11-14/Ags1-like"/>
</dbReference>
<name>A0A0D2A270_9EURO</name>
<dbReference type="VEuPathDB" id="FungiDB:PV08_03292"/>
<dbReference type="SMART" id="SM00642">
    <property type="entry name" value="Aamy"/>
    <property type="match status" value="1"/>
</dbReference>
<dbReference type="RefSeq" id="XP_016239218.1">
    <property type="nucleotide sequence ID" value="XM_016377648.1"/>
</dbReference>
<dbReference type="AlphaFoldDB" id="A0A0D2A270"/>
<organism evidence="5 6">
    <name type="scientific">Exophiala spinifera</name>
    <dbReference type="NCBI Taxonomy" id="91928"/>
    <lineage>
        <taxon>Eukaryota</taxon>
        <taxon>Fungi</taxon>
        <taxon>Dikarya</taxon>
        <taxon>Ascomycota</taxon>
        <taxon>Pezizomycotina</taxon>
        <taxon>Eurotiomycetes</taxon>
        <taxon>Chaetothyriomycetidae</taxon>
        <taxon>Chaetothyriales</taxon>
        <taxon>Herpotrichiellaceae</taxon>
        <taxon>Exophiala</taxon>
    </lineage>
</organism>
<dbReference type="InterPro" id="IPR017853">
    <property type="entry name" value="GH"/>
</dbReference>
<evidence type="ECO:0000256" key="2">
    <source>
        <dbReference type="SAM" id="Phobius"/>
    </source>
</evidence>
<feature type="domain" description="Glycosyl hydrolase family 13 catalytic" evidence="4">
    <location>
        <begin position="64"/>
        <end position="517"/>
    </location>
</feature>
<dbReference type="HOGENOM" id="CLU_000488_1_0_1"/>
<dbReference type="GeneID" id="27330375"/>
<dbReference type="Pfam" id="PF26108">
    <property type="entry name" value="GH_Mok13"/>
    <property type="match status" value="1"/>
</dbReference>
<dbReference type="EMBL" id="KN847493">
    <property type="protein sequence ID" value="KIW19002.1"/>
    <property type="molecule type" value="Genomic_DNA"/>
</dbReference>
<keyword evidence="2" id="KW-0472">Membrane</keyword>
<evidence type="ECO:0000259" key="4">
    <source>
        <dbReference type="SMART" id="SM00642"/>
    </source>
</evidence>
<sequence>MAGSIPALIFAIIALVSALRYEEDQLLWNLNQRVSATKPTDYWGEWENHTFHPSPANWRFPFYSLILDRFVDGDPSNDNANGTLFEHSWTSNQFRFGGDVRGVQQSLDYLHGMGIRGIYIIGSPFINFPWGGDGYGPLDFTLLDHHHGTIADWRKLITAIHERDMYVILDNTLATMGDLIGFKGYLNSTTPFSWDEYDYEWKGTRRYHDFTPNNSINENCEYPRFWGQDGYPTQQEISQGQHTCYDSDFDQYGDMPGVGEVPTWQSQLAKFASTQDRLRIWRADVMERVQVMSCMQIAMLDIDGFRMDKAFQTPLDAQVEWANYQRDCARRYGKHNFFITGEGVGEPPFEAVYMGRGKQPDMYFENITEAQLATNQSSIRNASAYLREFGSSALDSAAFHYPTYGALTRFLGLSGLIGSEGLDWSYHWRKLLERDDMVNANTGEFDPRHMFGTTNQDVFRWPALTYGLERQSLGFLVTQMLLPGIPLLLWGEEQAFYILENLATDYVFGRMPMASQRAWQLHGCYQLSQTGYYDQPFNKSRTGCHDDSVSLDHRDPSSPARNLLKRMYQLRQEYPVLNDGYTLRNLSNLTSEIFLPGSANIPSEFGVWSVYRGRTEGVQDFSGVGDHGNQGVWFVYMNENATKVYDFNCSDYVKALTSPFAAGTRVKNLFYPYDEYTLQASRHTLRIEGSEDYNGCLPQLEFEPWGFKAFVPIREWREPMPTITRVIPHHDARLLSSVPLGSQDKVQLEIRFSSNMSCDSVTNNLQVQSTTQDGVQAQFDRSSVSCHSQDTDFPDLNGAVATSWIWRGMLSNVSHGIHTYTVSNVTTADGQRYTNARDRFMFRVGSLDNAMVFPLSSNYTTNMLQKDNATGALSVKALAAGAELYQYSTNWGNTFSPWRTYTGKPMEIERHSWKGTKAQRWDGTHVILRYWSEIAGSADHVQHTDLEEHLPRRWPHAFVEGSWNQWGSDRGIRNRMKQSKADLGLWSFDLAAEWPTQVGVNVWGLNSDGTLDLTAAYGDVDGDHVLDWLPPNTKSTNVVNMTERPPLPHLGWRLVVNDADFSYNIVPIGSAWSQLVVGLLLGLVPLITALIGVWAFRKSYYHVHFNTRGETAKTGVIPSLKRSLTLFEGSRSMRSSNSVESRRPSHSSLPSVVARAPSVHSDESLTSSNAGLRKKSRALSVAADIGAPLRRKTLIATMEYEIEDWSIKVKIGGLGVMSSLMGKSLSHQDLIWVVPCIGVT</sequence>
<feature type="region of interest" description="Disordered" evidence="1">
    <location>
        <begin position="1135"/>
        <end position="1170"/>
    </location>
</feature>
<dbReference type="InterPro" id="IPR058657">
    <property type="entry name" value="Mok11-13/Ags1-like_Ig"/>
</dbReference>
<dbReference type="InterPro" id="IPR058656">
    <property type="entry name" value="Mok11-13/Ags1-like_GH"/>
</dbReference>
<proteinExistence type="predicted"/>
<dbReference type="SUPFAM" id="SSF51445">
    <property type="entry name" value="(Trans)glycosidases"/>
    <property type="match status" value="1"/>
</dbReference>
<dbReference type="InterPro" id="IPR058659">
    <property type="entry name" value="Mok11-13/Ags1-like_CBM"/>
</dbReference>
<dbReference type="GO" id="GO:0047657">
    <property type="term" value="F:alpha-1,3-glucan synthase activity"/>
    <property type="evidence" value="ECO:0007669"/>
    <property type="project" value="TreeGrafter"/>
</dbReference>
<dbReference type="GO" id="GO:0070600">
    <property type="term" value="P:fungal-type cell wall (1-&gt;3)-alpha-glucan biosynthetic process"/>
    <property type="evidence" value="ECO:0007669"/>
    <property type="project" value="TreeGrafter"/>
</dbReference>
<dbReference type="GO" id="GO:0009277">
    <property type="term" value="C:fungal-type cell wall"/>
    <property type="evidence" value="ECO:0007669"/>
    <property type="project" value="TreeGrafter"/>
</dbReference>
<dbReference type="Proteomes" id="UP000053328">
    <property type="component" value="Unassembled WGS sequence"/>
</dbReference>
<evidence type="ECO:0000313" key="6">
    <source>
        <dbReference type="Proteomes" id="UP000053328"/>
    </source>
</evidence>
<feature type="chain" id="PRO_5002238187" description="Glycosyl hydrolase family 13 catalytic domain-containing protein" evidence="3">
    <location>
        <begin position="19"/>
        <end position="1240"/>
    </location>
</feature>
<evidence type="ECO:0000256" key="1">
    <source>
        <dbReference type="SAM" id="MobiDB-lite"/>
    </source>
</evidence>
<keyword evidence="3" id="KW-0732">Signal</keyword>
<dbReference type="PANTHER" id="PTHR47182">
    <property type="entry name" value="CELL WALL ALPHA-1,3-GLUCAN SYNTHASE AGS1-RELATED"/>
    <property type="match status" value="1"/>
</dbReference>
<protein>
    <recommendedName>
        <fullName evidence="4">Glycosyl hydrolase family 13 catalytic domain-containing protein</fullName>
    </recommendedName>
</protein>
<dbReference type="Pfam" id="PF00128">
    <property type="entry name" value="Alpha-amylase"/>
    <property type="match status" value="1"/>
</dbReference>
<keyword evidence="6" id="KW-1185">Reference proteome</keyword>
<feature type="signal peptide" evidence="3">
    <location>
        <begin position="1"/>
        <end position="18"/>
    </location>
</feature>
<dbReference type="STRING" id="91928.A0A0D2A270"/>
<dbReference type="InterPro" id="IPR058658">
    <property type="entry name" value="Mok11-13/Ags1-like_Ig_2"/>
</dbReference>
<evidence type="ECO:0000313" key="5">
    <source>
        <dbReference type="EMBL" id="KIW19002.1"/>
    </source>
</evidence>